<keyword evidence="2" id="KW-0597">Phosphoprotein</keyword>
<feature type="region of interest" description="Disordered" evidence="7">
    <location>
        <begin position="318"/>
        <end position="356"/>
    </location>
</feature>
<evidence type="ECO:0000256" key="2">
    <source>
        <dbReference type="ARBA" id="ARBA00022553"/>
    </source>
</evidence>
<evidence type="ECO:0000256" key="7">
    <source>
        <dbReference type="SAM" id="MobiDB-lite"/>
    </source>
</evidence>
<dbReference type="STRING" id="240176.A8NFJ4"/>
<evidence type="ECO:0000313" key="11">
    <source>
        <dbReference type="EMBL" id="EAU88573.2"/>
    </source>
</evidence>
<feature type="compositionally biased region" description="Low complexity" evidence="7">
    <location>
        <begin position="201"/>
        <end position="212"/>
    </location>
</feature>
<evidence type="ECO:0000313" key="12">
    <source>
        <dbReference type="Proteomes" id="UP000001861"/>
    </source>
</evidence>
<dbReference type="Pfam" id="PF09402">
    <property type="entry name" value="MSC"/>
    <property type="match status" value="1"/>
</dbReference>
<keyword evidence="6" id="KW-0539">Nucleus</keyword>
<dbReference type="HOGENOM" id="CLU_010838_1_0_1"/>
<feature type="compositionally biased region" description="Basic residues" evidence="7">
    <location>
        <begin position="213"/>
        <end position="226"/>
    </location>
</feature>
<feature type="compositionally biased region" description="Basic and acidic residues" evidence="7">
    <location>
        <begin position="339"/>
        <end position="349"/>
    </location>
</feature>
<feature type="domain" description="HeH/LEM" evidence="10">
    <location>
        <begin position="22"/>
        <end position="56"/>
    </location>
</feature>
<dbReference type="GO" id="GO:0005783">
    <property type="term" value="C:endoplasmic reticulum"/>
    <property type="evidence" value="ECO:0007669"/>
    <property type="project" value="TreeGrafter"/>
</dbReference>
<dbReference type="PANTHER" id="PTHR47808:SF2">
    <property type="entry name" value="LEM DOMAIN-CONTAINING PROTEIN 2"/>
    <property type="match status" value="1"/>
</dbReference>
<dbReference type="InterPro" id="IPR025856">
    <property type="entry name" value="HeH/LEM_domain"/>
</dbReference>
<dbReference type="CDD" id="cd12935">
    <property type="entry name" value="LEM_like"/>
    <property type="match status" value="1"/>
</dbReference>
<comment type="caution">
    <text evidence="11">The sequence shown here is derived from an EMBL/GenBank/DDBJ whole genome shotgun (WGS) entry which is preliminary data.</text>
</comment>
<evidence type="ECO:0000256" key="3">
    <source>
        <dbReference type="ARBA" id="ARBA00022692"/>
    </source>
</evidence>
<proteinExistence type="predicted"/>
<dbReference type="GO" id="GO:0071763">
    <property type="term" value="P:nuclear membrane organization"/>
    <property type="evidence" value="ECO:0007669"/>
    <property type="project" value="TreeGrafter"/>
</dbReference>
<protein>
    <recommendedName>
        <fullName evidence="13">Man1/Src1 C-terminal domain-containing protein</fullName>
    </recommendedName>
</protein>
<feature type="domain" description="Man1/Src1-like C-terminal" evidence="9">
    <location>
        <begin position="377"/>
        <end position="782"/>
    </location>
</feature>
<dbReference type="RefSeq" id="XP_001833300.2">
    <property type="nucleotide sequence ID" value="XM_001833248.2"/>
</dbReference>
<evidence type="ECO:0000256" key="1">
    <source>
        <dbReference type="ARBA" id="ARBA00004540"/>
    </source>
</evidence>
<dbReference type="InParanoid" id="A8NFJ4"/>
<keyword evidence="3 8" id="KW-0812">Transmembrane</keyword>
<name>A8NFJ4_COPC7</name>
<dbReference type="GO" id="GO:0034399">
    <property type="term" value="C:nuclear periphery"/>
    <property type="evidence" value="ECO:0007669"/>
    <property type="project" value="TreeGrafter"/>
</dbReference>
<dbReference type="eggNOG" id="ENOG502QVG5">
    <property type="taxonomic scope" value="Eukaryota"/>
</dbReference>
<dbReference type="GO" id="GO:0005637">
    <property type="term" value="C:nuclear inner membrane"/>
    <property type="evidence" value="ECO:0007669"/>
    <property type="project" value="UniProtKB-SubCell"/>
</dbReference>
<reference evidence="11 12" key="1">
    <citation type="journal article" date="2010" name="Proc. Natl. Acad. Sci. U.S.A.">
        <title>Insights into evolution of multicellular fungi from the assembled chromosomes of the mushroom Coprinopsis cinerea (Coprinus cinereus).</title>
        <authorList>
            <person name="Stajich J.E."/>
            <person name="Wilke S.K."/>
            <person name="Ahren D."/>
            <person name="Au C.H."/>
            <person name="Birren B.W."/>
            <person name="Borodovsky M."/>
            <person name="Burns C."/>
            <person name="Canback B."/>
            <person name="Casselton L.A."/>
            <person name="Cheng C.K."/>
            <person name="Deng J."/>
            <person name="Dietrich F.S."/>
            <person name="Fargo D.C."/>
            <person name="Farman M.L."/>
            <person name="Gathman A.C."/>
            <person name="Goldberg J."/>
            <person name="Guigo R."/>
            <person name="Hoegger P.J."/>
            <person name="Hooker J.B."/>
            <person name="Huggins A."/>
            <person name="James T.Y."/>
            <person name="Kamada T."/>
            <person name="Kilaru S."/>
            <person name="Kodira C."/>
            <person name="Kues U."/>
            <person name="Kupfer D."/>
            <person name="Kwan H.S."/>
            <person name="Lomsadze A."/>
            <person name="Li W."/>
            <person name="Lilly W.W."/>
            <person name="Ma L.J."/>
            <person name="Mackey A.J."/>
            <person name="Manning G."/>
            <person name="Martin F."/>
            <person name="Muraguchi H."/>
            <person name="Natvig D.O."/>
            <person name="Palmerini H."/>
            <person name="Ramesh M.A."/>
            <person name="Rehmeyer C.J."/>
            <person name="Roe B.A."/>
            <person name="Shenoy N."/>
            <person name="Stanke M."/>
            <person name="Ter-Hovhannisyan V."/>
            <person name="Tunlid A."/>
            <person name="Velagapudi R."/>
            <person name="Vision T.J."/>
            <person name="Zeng Q."/>
            <person name="Zolan M.E."/>
            <person name="Pukkila P.J."/>
        </authorList>
    </citation>
    <scope>NUCLEOTIDE SEQUENCE [LARGE SCALE GENOMIC DNA]</scope>
    <source>
        <strain evidence="12">Okayama-7 / 130 / ATCC MYA-4618 / FGSC 9003</strain>
    </source>
</reference>
<feature type="compositionally biased region" description="Acidic residues" evidence="7">
    <location>
        <begin position="153"/>
        <end position="162"/>
    </location>
</feature>
<dbReference type="AlphaFoldDB" id="A8NFJ4"/>
<evidence type="ECO:0000259" key="10">
    <source>
        <dbReference type="Pfam" id="PF12949"/>
    </source>
</evidence>
<feature type="compositionally biased region" description="Basic and acidic residues" evidence="7">
    <location>
        <begin position="318"/>
        <end position="331"/>
    </location>
</feature>
<feature type="compositionally biased region" description="Basic residues" evidence="7">
    <location>
        <begin position="167"/>
        <end position="176"/>
    </location>
</feature>
<dbReference type="Gene3D" id="1.10.10.1180">
    <property type="entry name" value="MAN1, winged-helix domain"/>
    <property type="match status" value="1"/>
</dbReference>
<evidence type="ECO:0000256" key="5">
    <source>
        <dbReference type="ARBA" id="ARBA00023136"/>
    </source>
</evidence>
<keyword evidence="5 8" id="KW-0472">Membrane</keyword>
<dbReference type="InterPro" id="IPR041885">
    <property type="entry name" value="MAN1_winged_helix_dom"/>
</dbReference>
<dbReference type="GO" id="GO:0003682">
    <property type="term" value="F:chromatin binding"/>
    <property type="evidence" value="ECO:0007669"/>
    <property type="project" value="InterPro"/>
</dbReference>
<dbReference type="Proteomes" id="UP000001861">
    <property type="component" value="Unassembled WGS sequence"/>
</dbReference>
<dbReference type="EMBL" id="AACS02000002">
    <property type="protein sequence ID" value="EAU88573.2"/>
    <property type="molecule type" value="Genomic_DNA"/>
</dbReference>
<feature type="region of interest" description="Disordered" evidence="7">
    <location>
        <begin position="65"/>
        <end position="304"/>
    </location>
</feature>
<dbReference type="OMA" id="KWECGEL"/>
<evidence type="ECO:0000256" key="6">
    <source>
        <dbReference type="ARBA" id="ARBA00023242"/>
    </source>
</evidence>
<feature type="compositionally biased region" description="Acidic residues" evidence="7">
    <location>
        <begin position="112"/>
        <end position="121"/>
    </location>
</feature>
<dbReference type="InterPro" id="IPR044780">
    <property type="entry name" value="Heh2/Src1"/>
</dbReference>
<dbReference type="KEGG" id="cci:CC1G_04279"/>
<feature type="transmembrane region" description="Helical" evidence="8">
    <location>
        <begin position="661"/>
        <end position="683"/>
    </location>
</feature>
<comment type="subcellular location">
    <subcellularLocation>
        <location evidence="1">Nucleus inner membrane</location>
    </subcellularLocation>
</comment>
<dbReference type="InterPro" id="IPR018996">
    <property type="entry name" value="Man1/Src1-like_C"/>
</dbReference>
<gene>
    <name evidence="11" type="ORF">CC1G_04279</name>
</gene>
<sequence>MSRLTATQVISLGEYLEPDFNPASLTISQLLGVLGYHNIQYPTPYSKAKLVKVFNDEVKTRAAKFKKERMKRNNSAPSDDGIMDGVTGRPLAAVRKTAPRRSSRRLSQAPVEVEDDEEDVPPPEPPKRRRSSAQPTLGGSSRRRSTVQPPLIEESEPEEEEVQPPKKIVRSKKSTSRRISEKFGEDSGWEDNNIFQSGAESSSPARPSPARTRVPRKSGTVRRSRKSMSAPPDSSPTRSSPFSPPESSFNPRFDRPPPPLVFPSPVQKPKSIPAPVSPFQFVPREPSKEEEDRDEYHAGEGHLQQEVYEDIIVPVKKEEDDQEPELQHPDDERDEVEGERELGESEEKQLVTSESAELAPGAARLTFSRLSIRLAILLSVILAAIAMWDYKMESAAIGFCDTDSKTNDALEAARSYRDAVEACNKENRTELYLPSLRDSDLNETAIACPLPPLVPRPHPDACTPCPRQATCSQFSVQCDNGYLLKPPLLLGFLPDPPHSFNLSISSSSTPSEIIWSLLSTGLNGLPGLGPIALPPRCVPDPKLQLKISALGKAMKSMLSQERGSRLCVGGKELKKVYSEEDGGEARKWGVELETLREIVKGKTSPSLKSAFNETFDKAVEELVAWGRVLRSSDKEGNSYLASKDADLTWGCMITVKSRELWAAWRQTALGVVVAILATLFARLRVLKKKSEARRVSELVQIALDTLRNQELAHHTDPVSTPHPYLSSIQLRDVILQNEHSIPTRRRLWDKVEHIVEGNANVRANLEEIEGGDELRVWRWVGNTGRGLA</sequence>
<feature type="compositionally biased region" description="Low complexity" evidence="7">
    <location>
        <begin position="229"/>
        <end position="248"/>
    </location>
</feature>
<dbReference type="PANTHER" id="PTHR47808">
    <property type="entry name" value="INNER NUCLEAR MEMBRANE PROTEIN HEH2-RELATED"/>
    <property type="match status" value="1"/>
</dbReference>
<evidence type="ECO:0008006" key="13">
    <source>
        <dbReference type="Google" id="ProtNLM"/>
    </source>
</evidence>
<evidence type="ECO:0000259" key="9">
    <source>
        <dbReference type="Pfam" id="PF09402"/>
    </source>
</evidence>
<organism evidence="11 12">
    <name type="scientific">Coprinopsis cinerea (strain Okayama-7 / 130 / ATCC MYA-4618 / FGSC 9003)</name>
    <name type="common">Inky cap fungus</name>
    <name type="synonym">Hormographiella aspergillata</name>
    <dbReference type="NCBI Taxonomy" id="240176"/>
    <lineage>
        <taxon>Eukaryota</taxon>
        <taxon>Fungi</taxon>
        <taxon>Dikarya</taxon>
        <taxon>Basidiomycota</taxon>
        <taxon>Agaricomycotina</taxon>
        <taxon>Agaricomycetes</taxon>
        <taxon>Agaricomycetidae</taxon>
        <taxon>Agaricales</taxon>
        <taxon>Agaricineae</taxon>
        <taxon>Psathyrellaceae</taxon>
        <taxon>Coprinopsis</taxon>
    </lineage>
</organism>
<evidence type="ECO:0000256" key="4">
    <source>
        <dbReference type="ARBA" id="ARBA00022989"/>
    </source>
</evidence>
<accession>A8NFJ4</accession>
<dbReference type="OrthoDB" id="5376590at2759"/>
<keyword evidence="12" id="KW-1185">Reference proteome</keyword>
<dbReference type="Pfam" id="PF12949">
    <property type="entry name" value="HeH"/>
    <property type="match status" value="1"/>
</dbReference>
<dbReference type="VEuPathDB" id="FungiDB:CC1G_04279"/>
<keyword evidence="4 8" id="KW-1133">Transmembrane helix</keyword>
<dbReference type="GeneID" id="6009796"/>
<evidence type="ECO:0000256" key="8">
    <source>
        <dbReference type="SAM" id="Phobius"/>
    </source>
</evidence>